<dbReference type="PROSITE" id="PS00330">
    <property type="entry name" value="HEMOLYSIN_CALCIUM"/>
    <property type="match status" value="4"/>
</dbReference>
<dbReference type="InterPro" id="IPR011049">
    <property type="entry name" value="Serralysin-like_metalloprot_C"/>
</dbReference>
<keyword evidence="3" id="KW-0964">Secreted</keyword>
<dbReference type="Proteomes" id="UP001589799">
    <property type="component" value="Unassembled WGS sequence"/>
</dbReference>
<dbReference type="InterPro" id="IPR018511">
    <property type="entry name" value="Hemolysin-typ_Ca-bd_CS"/>
</dbReference>
<dbReference type="InterPro" id="IPR013858">
    <property type="entry name" value="Peptidase_M10B_C"/>
</dbReference>
<reference evidence="6 7" key="1">
    <citation type="submission" date="2024-09" db="EMBL/GenBank/DDBJ databases">
        <authorList>
            <person name="Sun Q."/>
            <person name="Mori K."/>
        </authorList>
    </citation>
    <scope>NUCLEOTIDE SEQUENCE [LARGE SCALE GENOMIC DNA]</scope>
    <source>
        <strain evidence="6 7">KCTC 22789</strain>
    </source>
</reference>
<dbReference type="InterPro" id="IPR050557">
    <property type="entry name" value="RTX_toxin/Mannuronan_C5-epim"/>
</dbReference>
<dbReference type="InterPro" id="IPR001343">
    <property type="entry name" value="Hemolysn_Ca-bd"/>
</dbReference>
<dbReference type="EMBL" id="JBHLWE010000020">
    <property type="protein sequence ID" value="MFC0340693.1"/>
    <property type="molecule type" value="Genomic_DNA"/>
</dbReference>
<evidence type="ECO:0000256" key="3">
    <source>
        <dbReference type="ARBA" id="ARBA00022525"/>
    </source>
</evidence>
<comment type="subcellular location">
    <subcellularLocation>
        <location evidence="2">Secreted</location>
    </subcellularLocation>
</comment>
<gene>
    <name evidence="6" type="ORF">ACFFII_07920</name>
</gene>
<feature type="domain" description="Peptidase M10 serralysin C-terminal" evidence="5">
    <location>
        <begin position="272"/>
        <end position="439"/>
    </location>
</feature>
<accession>A0ABV6I603</accession>
<dbReference type="Pfam" id="PF08548">
    <property type="entry name" value="Peptidase_M10_C"/>
    <property type="match status" value="1"/>
</dbReference>
<dbReference type="PANTHER" id="PTHR38340:SF1">
    <property type="entry name" value="S-LAYER PROTEIN"/>
    <property type="match status" value="1"/>
</dbReference>
<name>A0ABV6I603_9RHOB</name>
<dbReference type="SUPFAM" id="SSF51120">
    <property type="entry name" value="beta-Roll"/>
    <property type="match status" value="2"/>
</dbReference>
<sequence>MATLTFRLGQGSLTNMTSVDWSELLGFSSVTRSANLLRIHEGTTHYAVFCGSNLTYAGVGPGRLKSGTVTALKLAPAGHVILDVTGIQVDGGALASAYAASNDAKVSHLLLSGNDLLRATDLAETLAGYAGADTIYAWGGNDKIFGGLGHDKLYGGMSNDTLLGEGGNDLLVGGLGTDTLYGHQGTDTLQGDAGNDALYGGGDNDLLHGGADNDTLYAGDGNDIAWGGLGDDMLYGEAGNDSMWAGDGRDLMFAGIGNDTLQGGAGNDTLYGEAGNDSISGGVGNDWIASGTGNDLLLGDAGHDILYGEVGADHLKGATGNDRLYGGAGNDTLYGGAGADSLYGGAGADVFVFVDVSDSPRTSRDYIDDFSSSQGDRIDLSGMPAVLTPSSNQDCTYVGTRAFSGEAGELRWVRTASATYVQADMDGDAKADLDIRIGKSIDLHLSDFVL</sequence>
<protein>
    <submittedName>
        <fullName evidence="6">Calcium-binding protein</fullName>
    </submittedName>
</protein>
<evidence type="ECO:0000313" key="7">
    <source>
        <dbReference type="Proteomes" id="UP001589799"/>
    </source>
</evidence>
<keyword evidence="7" id="KW-1185">Reference proteome</keyword>
<dbReference type="Gene3D" id="2.150.10.10">
    <property type="entry name" value="Serralysin-like metalloprotease, C-terminal"/>
    <property type="match status" value="4"/>
</dbReference>
<comment type="caution">
    <text evidence="6">The sequence shown here is derived from an EMBL/GenBank/DDBJ whole genome shotgun (WGS) entry which is preliminary data.</text>
</comment>
<evidence type="ECO:0000256" key="2">
    <source>
        <dbReference type="ARBA" id="ARBA00004613"/>
    </source>
</evidence>
<dbReference type="PANTHER" id="PTHR38340">
    <property type="entry name" value="S-LAYER PROTEIN"/>
    <property type="match status" value="1"/>
</dbReference>
<evidence type="ECO:0000259" key="5">
    <source>
        <dbReference type="Pfam" id="PF08548"/>
    </source>
</evidence>
<evidence type="ECO:0000256" key="4">
    <source>
        <dbReference type="ARBA" id="ARBA00022737"/>
    </source>
</evidence>
<dbReference type="Pfam" id="PF00353">
    <property type="entry name" value="HemolysinCabind"/>
    <property type="match status" value="5"/>
</dbReference>
<dbReference type="PRINTS" id="PR00313">
    <property type="entry name" value="CABNDNGRPT"/>
</dbReference>
<evidence type="ECO:0000256" key="1">
    <source>
        <dbReference type="ARBA" id="ARBA00001913"/>
    </source>
</evidence>
<evidence type="ECO:0000313" key="6">
    <source>
        <dbReference type="EMBL" id="MFC0340693.1"/>
    </source>
</evidence>
<proteinExistence type="predicted"/>
<organism evidence="6 7">
    <name type="scientific">Paracoccus niistensis</name>
    <dbReference type="NCBI Taxonomy" id="632935"/>
    <lineage>
        <taxon>Bacteria</taxon>
        <taxon>Pseudomonadati</taxon>
        <taxon>Pseudomonadota</taxon>
        <taxon>Alphaproteobacteria</taxon>
        <taxon>Rhodobacterales</taxon>
        <taxon>Paracoccaceae</taxon>
        <taxon>Paracoccus</taxon>
    </lineage>
</organism>
<dbReference type="RefSeq" id="WP_377698352.1">
    <property type="nucleotide sequence ID" value="NZ_JBHLWE010000020.1"/>
</dbReference>
<comment type="cofactor">
    <cofactor evidence="1">
        <name>Ca(2+)</name>
        <dbReference type="ChEBI" id="CHEBI:29108"/>
    </cofactor>
</comment>
<keyword evidence="4" id="KW-0677">Repeat</keyword>